<feature type="compositionally biased region" description="Polar residues" evidence="2">
    <location>
        <begin position="152"/>
        <end position="166"/>
    </location>
</feature>
<evidence type="ECO:0000256" key="1">
    <source>
        <dbReference type="SAM" id="Coils"/>
    </source>
</evidence>
<feature type="coiled-coil region" evidence="1">
    <location>
        <begin position="67"/>
        <end position="94"/>
    </location>
</feature>
<accession>A0ABV8CH21</accession>
<feature type="region of interest" description="Disordered" evidence="2">
    <location>
        <begin position="140"/>
        <end position="170"/>
    </location>
</feature>
<dbReference type="Proteomes" id="UP001595758">
    <property type="component" value="Unassembled WGS sequence"/>
</dbReference>
<keyword evidence="4" id="KW-1185">Reference proteome</keyword>
<feature type="coiled-coil region" evidence="1">
    <location>
        <begin position="227"/>
        <end position="261"/>
    </location>
</feature>
<evidence type="ECO:0000313" key="3">
    <source>
        <dbReference type="EMBL" id="MFC3909301.1"/>
    </source>
</evidence>
<evidence type="ECO:0000256" key="2">
    <source>
        <dbReference type="SAM" id="MobiDB-lite"/>
    </source>
</evidence>
<gene>
    <name evidence="3" type="ORF">ACFORL_09485</name>
</gene>
<name>A0ABV8CH21_9GAMM</name>
<feature type="region of interest" description="Disordered" evidence="2">
    <location>
        <begin position="295"/>
        <end position="326"/>
    </location>
</feature>
<reference evidence="4" key="1">
    <citation type="journal article" date="2019" name="Int. J. Syst. Evol. Microbiol.">
        <title>The Global Catalogue of Microorganisms (GCM) 10K type strain sequencing project: providing services to taxonomists for standard genome sequencing and annotation.</title>
        <authorList>
            <consortium name="The Broad Institute Genomics Platform"/>
            <consortium name="The Broad Institute Genome Sequencing Center for Infectious Disease"/>
            <person name="Wu L."/>
            <person name="Ma J."/>
        </authorList>
    </citation>
    <scope>NUCLEOTIDE SEQUENCE [LARGE SCALE GENOMIC DNA]</scope>
    <source>
        <strain evidence="4">CCUG 59858</strain>
    </source>
</reference>
<dbReference type="RefSeq" id="WP_382343395.1">
    <property type="nucleotide sequence ID" value="NZ_JBHSAB010000023.1"/>
</dbReference>
<sequence length="326" mass="35919">MAKKDSFLNRVYDMLANIAGDSGSKNQDKDQDNFIASLQEFFNQLINPLNKKKPATEAPPPGIAIHNSEENEIADELHEEYSKLDDDRKALSEKYSNEDQPIFNQLQIDTPQMINNLTKAEHQVKLNQLTIDSLLSRIQEASGQAPPAMTPISANTAPENKNSTAPTPAPGAKALADYEKNLASFKNHVDSFDAKTQHGQSQKKYFSDDMERMKQDLDSHRSLHAGIARLQDELATTKDALQAAQNTASAQEARIQELSTLLAQHLQAKGINYINNPPAMSAANNTIKVNVNINAIPDPHTRDNKAQEANTPASQATMEAETPKPK</sequence>
<proteinExistence type="predicted"/>
<comment type="caution">
    <text evidence="3">The sequence shown here is derived from an EMBL/GenBank/DDBJ whole genome shotgun (WGS) entry which is preliminary data.</text>
</comment>
<organism evidence="3 4">
    <name type="scientific">Legionella dresdenensis</name>
    <dbReference type="NCBI Taxonomy" id="450200"/>
    <lineage>
        <taxon>Bacteria</taxon>
        <taxon>Pseudomonadati</taxon>
        <taxon>Pseudomonadota</taxon>
        <taxon>Gammaproteobacteria</taxon>
        <taxon>Legionellales</taxon>
        <taxon>Legionellaceae</taxon>
        <taxon>Legionella</taxon>
    </lineage>
</organism>
<evidence type="ECO:0000313" key="4">
    <source>
        <dbReference type="Proteomes" id="UP001595758"/>
    </source>
</evidence>
<protein>
    <submittedName>
        <fullName evidence="3">Uncharacterized protein</fullName>
    </submittedName>
</protein>
<dbReference type="EMBL" id="JBHSAB010000023">
    <property type="protein sequence ID" value="MFC3909301.1"/>
    <property type="molecule type" value="Genomic_DNA"/>
</dbReference>
<keyword evidence="1" id="KW-0175">Coiled coil</keyword>
<feature type="compositionally biased region" description="Polar residues" evidence="2">
    <location>
        <begin position="307"/>
        <end position="317"/>
    </location>
</feature>